<dbReference type="AlphaFoldDB" id="A0A5D0XVM1"/>
<evidence type="ECO:0000313" key="10">
    <source>
        <dbReference type="Proteomes" id="UP000323410"/>
    </source>
</evidence>
<feature type="transmembrane region" description="Helical" evidence="8">
    <location>
        <begin position="78"/>
        <end position="99"/>
    </location>
</feature>
<keyword evidence="6 8" id="KW-1133">Transmembrane helix</keyword>
<keyword evidence="10" id="KW-1185">Reference proteome</keyword>
<evidence type="ECO:0000256" key="1">
    <source>
        <dbReference type="ARBA" id="ARBA00004127"/>
    </source>
</evidence>
<dbReference type="PANTHER" id="PTHR31611:SF0">
    <property type="entry name" value="HIGH-AFFINITY NICKEL TRANSPORT PROTEIN NIC1"/>
    <property type="match status" value="1"/>
</dbReference>
<evidence type="ECO:0000256" key="7">
    <source>
        <dbReference type="ARBA" id="ARBA00023136"/>
    </source>
</evidence>
<organism evidence="9 10">
    <name type="scientific">Arthrobacter echini</name>
    <dbReference type="NCBI Taxonomy" id="1529066"/>
    <lineage>
        <taxon>Bacteria</taxon>
        <taxon>Bacillati</taxon>
        <taxon>Actinomycetota</taxon>
        <taxon>Actinomycetes</taxon>
        <taxon>Micrococcales</taxon>
        <taxon>Micrococcaceae</taxon>
        <taxon>Arthrobacter</taxon>
    </lineage>
</organism>
<sequence>MVLTIVVLHVLGWGTFFAVVRPQRFAMDDGATIFGVGLAVTAYLVGVRHAFDADHIAAIDNTTRKLATAGRSPASTGFWFALGHSTVVILTVALLSAGLNLLAGQLGDDGSVLQQFTGIWGPAVSGLFLLLIGMINLVSLAGVHRAHRRLRAGTYDGAEFDALLDKRGLLNRLVGPLARRIDRPWKMYPLGVLFGLGFDTATTIGLFVVAGGAAVTLPWYAVMVLPLLFTAGMVLFDSLDGLLMSRVYRWAFQQPARKILYNYIVTSVSVAIAFIVALVILGGLVSALLDVDSGPLAWIGGVDLENFGLVVVGLFAMTWVAAVIVGNARKRT</sequence>
<reference evidence="9 10" key="1">
    <citation type="submission" date="2019-08" db="EMBL/GenBank/DDBJ databases">
        <title>Genone of Arthrobacter echini P9.</title>
        <authorList>
            <person name="Bowman J.P."/>
        </authorList>
    </citation>
    <scope>NUCLEOTIDE SEQUENCE [LARGE SCALE GENOMIC DNA]</scope>
    <source>
        <strain evidence="9 10">P9</strain>
    </source>
</reference>
<dbReference type="Pfam" id="PF03824">
    <property type="entry name" value="NicO"/>
    <property type="match status" value="1"/>
</dbReference>
<evidence type="ECO:0000256" key="3">
    <source>
        <dbReference type="ARBA" id="ARBA00022448"/>
    </source>
</evidence>
<gene>
    <name evidence="9" type="ORF">FQ377_00395</name>
</gene>
<evidence type="ECO:0000313" key="9">
    <source>
        <dbReference type="EMBL" id="TYD00719.1"/>
    </source>
</evidence>
<dbReference type="InterPro" id="IPR004688">
    <property type="entry name" value="Ni/Co_transpt"/>
</dbReference>
<comment type="similarity">
    <text evidence="2 8">Belongs to the NiCoT transporter (TC 2.A.52) family.</text>
</comment>
<comment type="subcellular location">
    <subcellularLocation>
        <location evidence="8">Cell membrane</location>
        <topology evidence="8">Multi-pass membrane protein</topology>
    </subcellularLocation>
    <subcellularLocation>
        <location evidence="1">Endomembrane system</location>
        <topology evidence="1">Multi-pass membrane protein</topology>
    </subcellularLocation>
</comment>
<dbReference type="GO" id="GO:0012505">
    <property type="term" value="C:endomembrane system"/>
    <property type="evidence" value="ECO:0007669"/>
    <property type="project" value="UniProtKB-SubCell"/>
</dbReference>
<dbReference type="EMBL" id="VSLD01000001">
    <property type="protein sequence ID" value="TYD00719.1"/>
    <property type="molecule type" value="Genomic_DNA"/>
</dbReference>
<evidence type="ECO:0000256" key="2">
    <source>
        <dbReference type="ARBA" id="ARBA00010892"/>
    </source>
</evidence>
<dbReference type="GO" id="GO:0015099">
    <property type="term" value="F:nickel cation transmembrane transporter activity"/>
    <property type="evidence" value="ECO:0007669"/>
    <property type="project" value="UniProtKB-UniRule"/>
</dbReference>
<feature type="transmembrane region" description="Helical" evidence="8">
    <location>
        <begin position="260"/>
        <end position="287"/>
    </location>
</feature>
<proteinExistence type="inferred from homology"/>
<feature type="transmembrane region" description="Helical" evidence="8">
    <location>
        <begin position="32"/>
        <end position="51"/>
    </location>
</feature>
<accession>A0A5D0XVM1</accession>
<feature type="transmembrane region" description="Helical" evidence="8">
    <location>
        <begin position="307"/>
        <end position="328"/>
    </location>
</feature>
<feature type="transmembrane region" description="Helical" evidence="8">
    <location>
        <begin position="188"/>
        <end position="213"/>
    </location>
</feature>
<feature type="transmembrane region" description="Helical" evidence="8">
    <location>
        <begin position="219"/>
        <end position="239"/>
    </location>
</feature>
<keyword evidence="7 8" id="KW-0472">Membrane</keyword>
<dbReference type="Proteomes" id="UP000323410">
    <property type="component" value="Unassembled WGS sequence"/>
</dbReference>
<evidence type="ECO:0000256" key="5">
    <source>
        <dbReference type="ARBA" id="ARBA00022692"/>
    </source>
</evidence>
<name>A0A5D0XVM1_9MICC</name>
<protein>
    <recommendedName>
        <fullName evidence="8">Nickel/cobalt efflux system</fullName>
    </recommendedName>
</protein>
<evidence type="ECO:0000256" key="8">
    <source>
        <dbReference type="RuleBase" id="RU362101"/>
    </source>
</evidence>
<evidence type="ECO:0000256" key="4">
    <source>
        <dbReference type="ARBA" id="ARBA00022596"/>
    </source>
</evidence>
<dbReference type="GO" id="GO:0005886">
    <property type="term" value="C:plasma membrane"/>
    <property type="evidence" value="ECO:0007669"/>
    <property type="project" value="UniProtKB-SubCell"/>
</dbReference>
<evidence type="ECO:0000256" key="6">
    <source>
        <dbReference type="ARBA" id="ARBA00022989"/>
    </source>
</evidence>
<keyword evidence="4" id="KW-0533">Nickel</keyword>
<keyword evidence="3 8" id="KW-0813">Transport</keyword>
<dbReference type="InterPro" id="IPR011541">
    <property type="entry name" value="Ni/Co_transpt_high_affinity"/>
</dbReference>
<comment type="caution">
    <text evidence="9">The sequence shown here is derived from an EMBL/GenBank/DDBJ whole genome shotgun (WGS) entry which is preliminary data.</text>
</comment>
<dbReference type="OrthoDB" id="9776706at2"/>
<dbReference type="PANTHER" id="PTHR31611">
    <property type="entry name" value="HIGH-AFFINITY NICKEL TRANSPORT PROTEIN NIC1"/>
    <property type="match status" value="1"/>
</dbReference>
<keyword evidence="5 8" id="KW-0812">Transmembrane</keyword>
<feature type="transmembrane region" description="Helical" evidence="8">
    <location>
        <begin position="119"/>
        <end position="143"/>
    </location>
</feature>